<keyword evidence="1" id="KW-1133">Transmembrane helix</keyword>
<dbReference type="EMBL" id="CP037452">
    <property type="protein sequence ID" value="QDV53093.1"/>
    <property type="molecule type" value="Genomic_DNA"/>
</dbReference>
<evidence type="ECO:0000256" key="1">
    <source>
        <dbReference type="SAM" id="Phobius"/>
    </source>
</evidence>
<keyword evidence="3" id="KW-1185">Reference proteome</keyword>
<organism evidence="2 3">
    <name type="scientific">Gimesia fumaroli</name>
    <dbReference type="NCBI Taxonomy" id="2527976"/>
    <lineage>
        <taxon>Bacteria</taxon>
        <taxon>Pseudomonadati</taxon>
        <taxon>Planctomycetota</taxon>
        <taxon>Planctomycetia</taxon>
        <taxon>Planctomycetales</taxon>
        <taxon>Planctomycetaceae</taxon>
        <taxon>Gimesia</taxon>
    </lineage>
</organism>
<sequence length="390" mass="44825">MITNFNFRRIPTLLFMLIMVVSILDEGFTEEATAQKNPTDSTEKSPPVSKMTIRNAIQSAIAERDMVTSGDLSLDIETTSPRGIDLYGYRIKFDENSARVTHISPYPSDSRKGVFQRTFITGKDRAYTYSDEELLNKDSVMVLQVDKRKMDRDIFVGLPNPQKLGMFPLHTNAYSVFERDFFLKCLDREDLKASWVDLNGTECLLCEYQLAERHSNVRMWLNPVYNFSIVKITLSEFYDDDIDVIQKVDVSYQKIKASYKNKKTDIWFPASVHFERLENGIPQTVESVKVVVHSLNAGIDQRELEIPSLNVPEGTPVSLVLDSPDQNEYVWKDGKISKININDMVSSHLSAVSRRTQNARAFYILITVNLLLLGIIILYFYFRKKKPEIK</sequence>
<keyword evidence="1" id="KW-0812">Transmembrane</keyword>
<feature type="transmembrane region" description="Helical" evidence="1">
    <location>
        <begin position="361"/>
        <end position="382"/>
    </location>
</feature>
<proteinExistence type="predicted"/>
<name>A0A518IJ18_9PLAN</name>
<evidence type="ECO:0000313" key="2">
    <source>
        <dbReference type="EMBL" id="QDV53093.1"/>
    </source>
</evidence>
<protein>
    <submittedName>
        <fullName evidence="2">Uncharacterized protein</fullName>
    </submittedName>
</protein>
<dbReference type="KEGG" id="gfm:Enr17x_51640"/>
<keyword evidence="1" id="KW-0472">Membrane</keyword>
<dbReference type="AlphaFoldDB" id="A0A518IJ18"/>
<dbReference type="Proteomes" id="UP000318313">
    <property type="component" value="Chromosome"/>
</dbReference>
<reference evidence="2 3" key="1">
    <citation type="submission" date="2019-03" db="EMBL/GenBank/DDBJ databases">
        <title>Deep-cultivation of Planctomycetes and their phenomic and genomic characterization uncovers novel biology.</title>
        <authorList>
            <person name="Wiegand S."/>
            <person name="Jogler M."/>
            <person name="Boedeker C."/>
            <person name="Pinto D."/>
            <person name="Vollmers J."/>
            <person name="Rivas-Marin E."/>
            <person name="Kohn T."/>
            <person name="Peeters S.H."/>
            <person name="Heuer A."/>
            <person name="Rast P."/>
            <person name="Oberbeckmann S."/>
            <person name="Bunk B."/>
            <person name="Jeske O."/>
            <person name="Meyerdierks A."/>
            <person name="Storesund J.E."/>
            <person name="Kallscheuer N."/>
            <person name="Luecker S."/>
            <person name="Lage O.M."/>
            <person name="Pohl T."/>
            <person name="Merkel B.J."/>
            <person name="Hornburger P."/>
            <person name="Mueller R.-W."/>
            <person name="Bruemmer F."/>
            <person name="Labrenz M."/>
            <person name="Spormann A.M."/>
            <person name="Op den Camp H."/>
            <person name="Overmann J."/>
            <person name="Amann R."/>
            <person name="Jetten M.S.M."/>
            <person name="Mascher T."/>
            <person name="Medema M.H."/>
            <person name="Devos D.P."/>
            <person name="Kaster A.-K."/>
            <person name="Ovreas L."/>
            <person name="Rohde M."/>
            <person name="Galperin M.Y."/>
            <person name="Jogler C."/>
        </authorList>
    </citation>
    <scope>NUCLEOTIDE SEQUENCE [LARGE SCALE GENOMIC DNA]</scope>
    <source>
        <strain evidence="2 3">Enr17</strain>
    </source>
</reference>
<gene>
    <name evidence="2" type="ORF">Enr17x_51640</name>
</gene>
<evidence type="ECO:0000313" key="3">
    <source>
        <dbReference type="Proteomes" id="UP000318313"/>
    </source>
</evidence>
<accession>A0A518IJ18</accession>